<keyword evidence="6" id="KW-1185">Reference proteome</keyword>
<dbReference type="PROSITE" id="PS50088">
    <property type="entry name" value="ANK_REPEAT"/>
    <property type="match status" value="6"/>
</dbReference>
<feature type="repeat" description="ANK" evidence="3">
    <location>
        <begin position="238"/>
        <end position="276"/>
    </location>
</feature>
<dbReference type="STRING" id="48697.A0A117NM04"/>
<dbReference type="SMART" id="SM00248">
    <property type="entry name" value="ANK"/>
    <property type="match status" value="7"/>
</dbReference>
<evidence type="ECO:0000256" key="2">
    <source>
        <dbReference type="ARBA" id="ARBA00023043"/>
    </source>
</evidence>
<reference evidence="5 6" key="1">
    <citation type="submission" date="2015-10" db="EMBL/GenBank/DDBJ databases">
        <title>Genome sequencing of Penicillium freii.</title>
        <authorList>
            <person name="Nguyen H.D."/>
            <person name="Visagie C.M."/>
            <person name="Seifert K.A."/>
        </authorList>
    </citation>
    <scope>NUCLEOTIDE SEQUENCE [LARGE SCALE GENOMIC DNA]</scope>
    <source>
        <strain evidence="5 6">DAOM 242723</strain>
    </source>
</reference>
<keyword evidence="2 3" id="KW-0040">ANK repeat</keyword>
<name>A0A117NM04_PENFR</name>
<evidence type="ECO:0000256" key="1">
    <source>
        <dbReference type="ARBA" id="ARBA00022737"/>
    </source>
</evidence>
<evidence type="ECO:0000313" key="5">
    <source>
        <dbReference type="EMBL" id="KUM58400.1"/>
    </source>
</evidence>
<dbReference type="PRINTS" id="PR01415">
    <property type="entry name" value="ANKYRIN"/>
</dbReference>
<feature type="repeat" description="ANK" evidence="3">
    <location>
        <begin position="349"/>
        <end position="382"/>
    </location>
</feature>
<evidence type="ECO:0000256" key="3">
    <source>
        <dbReference type="PROSITE-ProRule" id="PRU00023"/>
    </source>
</evidence>
<dbReference type="Pfam" id="PF00023">
    <property type="entry name" value="Ank"/>
    <property type="match status" value="1"/>
</dbReference>
<dbReference type="InterPro" id="IPR002110">
    <property type="entry name" value="Ankyrin_rpt"/>
</dbReference>
<dbReference type="PROSITE" id="PS50297">
    <property type="entry name" value="ANK_REP_REGION"/>
    <property type="match status" value="4"/>
</dbReference>
<proteinExistence type="predicted"/>
<feature type="repeat" description="ANK" evidence="3">
    <location>
        <begin position="312"/>
        <end position="348"/>
    </location>
</feature>
<accession>A0A117NM04</accession>
<gene>
    <name evidence="5" type="ORF">ACN42_g8759</name>
</gene>
<dbReference type="InterPro" id="IPR036770">
    <property type="entry name" value="Ankyrin_rpt-contain_sf"/>
</dbReference>
<dbReference type="PANTHER" id="PTHR24178">
    <property type="entry name" value="MOLTING PROTEIN MLT-4"/>
    <property type="match status" value="1"/>
</dbReference>
<dbReference type="EMBL" id="LLXE01000286">
    <property type="protein sequence ID" value="KUM58400.1"/>
    <property type="molecule type" value="Genomic_DNA"/>
</dbReference>
<feature type="repeat" description="ANK" evidence="3">
    <location>
        <begin position="108"/>
        <end position="140"/>
    </location>
</feature>
<protein>
    <submittedName>
        <fullName evidence="5">Uncharacterized protein</fullName>
    </submittedName>
</protein>
<feature type="repeat" description="ANK" evidence="3">
    <location>
        <begin position="277"/>
        <end position="311"/>
    </location>
</feature>
<dbReference type="AlphaFoldDB" id="A0A117NM04"/>
<dbReference type="Pfam" id="PF13637">
    <property type="entry name" value="Ank_4"/>
    <property type="match status" value="1"/>
</dbReference>
<dbReference type="SUPFAM" id="SSF48403">
    <property type="entry name" value="Ankyrin repeat"/>
    <property type="match status" value="1"/>
</dbReference>
<comment type="caution">
    <text evidence="5">The sequence shown here is derived from an EMBL/GenBank/DDBJ whole genome shotgun (WGS) entry which is preliminary data.</text>
</comment>
<dbReference type="Pfam" id="PF12796">
    <property type="entry name" value="Ank_2"/>
    <property type="match status" value="1"/>
</dbReference>
<dbReference type="Gene3D" id="1.25.40.20">
    <property type="entry name" value="Ankyrin repeat-containing domain"/>
    <property type="match status" value="4"/>
</dbReference>
<dbReference type="Proteomes" id="UP000055045">
    <property type="component" value="Unassembled WGS sequence"/>
</dbReference>
<evidence type="ECO:0000256" key="4">
    <source>
        <dbReference type="SAM" id="MobiDB-lite"/>
    </source>
</evidence>
<sequence length="404" mass="44502">MSLLSLPNELLYSILAELDVDVISLLETHQNLYQISFQCLKNRDLDLSPYCTVGNLFRVQLLLEAGANTDSPSYSSGSPLFHAAVNGHEEVVELLLQHGAQIDYNVNSTLYPLQAAAKEGYFTIVKLILDYGVDLCAMDHYGFTALDETIAHKGKYSYYERGPWKRLKLYLHRNPGTPFSYYETLKLLLESLVYVEISDETFPHTALHTALASYPHLQHDTVGLLLRHLSNPNVRNHEGKTPLHLLDPNKPGYDPRCTEVAKLLLDHGADIGAQDLNGATPLHIAASSDTKGDTITALYLAYEANVNAVDFEGNIPLHLAVSKEGSTANLTIIKLLLESGAYVNATTDEGNTPLHLAVDNHAANDVFELLFQYGGDWNRSNGEPSVDTPSKKMAGFTGDALLPR</sequence>
<feature type="repeat" description="ANK" evidence="3">
    <location>
        <begin position="75"/>
        <end position="107"/>
    </location>
</feature>
<organism evidence="5 6">
    <name type="scientific">Penicillium freii</name>
    <dbReference type="NCBI Taxonomy" id="48697"/>
    <lineage>
        <taxon>Eukaryota</taxon>
        <taxon>Fungi</taxon>
        <taxon>Dikarya</taxon>
        <taxon>Ascomycota</taxon>
        <taxon>Pezizomycotina</taxon>
        <taxon>Eurotiomycetes</taxon>
        <taxon>Eurotiomycetidae</taxon>
        <taxon>Eurotiales</taxon>
        <taxon>Aspergillaceae</taxon>
        <taxon>Penicillium</taxon>
    </lineage>
</organism>
<feature type="region of interest" description="Disordered" evidence="4">
    <location>
        <begin position="381"/>
        <end position="404"/>
    </location>
</feature>
<keyword evidence="1" id="KW-0677">Repeat</keyword>
<evidence type="ECO:0000313" key="6">
    <source>
        <dbReference type="Proteomes" id="UP000055045"/>
    </source>
</evidence>